<organism evidence="14 15">
    <name type="scientific">Silvibacterium bohemicum</name>
    <dbReference type="NCBI Taxonomy" id="1577686"/>
    <lineage>
        <taxon>Bacteria</taxon>
        <taxon>Pseudomonadati</taxon>
        <taxon>Acidobacteriota</taxon>
        <taxon>Terriglobia</taxon>
        <taxon>Terriglobales</taxon>
        <taxon>Acidobacteriaceae</taxon>
        <taxon>Silvibacterium</taxon>
    </lineage>
</organism>
<dbReference type="SUPFAM" id="SSF111337">
    <property type="entry name" value="QueA-like"/>
    <property type="match status" value="1"/>
</dbReference>
<sequence length="356" mass="40383">MLVSDFDYELPEELIAQQPPAERSGARILMLDRRSGHWQDSAFQHFPEQLREGDLLVLNNSRVIPARLFARRVRAAAYGEDPTGRMEVFLTSQVSEWEWEALVRPGRKVQAGTQFVFGEGELRAVVIARGELGERTLRFEPVADFYAILERLGHIPLPPYIRRSEKDTDADTDRERYQTVFARDRGSVAAPTAGLHFTPEILDRIRERGVRIAHITLHVGLGTFQPVRVERLEDIHLHRERYTLSEETACELNAALREGRRVVAAGTTTVRTLEHCAQTSSDGSFEAHSGSTDIFISPGFEFRVVKALLTNFHLPQSTLLMLVSAFAGREHVLAAYRHAVTSRYRFFSYGDCMFLS</sequence>
<evidence type="ECO:0000256" key="5">
    <source>
        <dbReference type="ARBA" id="ARBA00022679"/>
    </source>
</evidence>
<dbReference type="PANTHER" id="PTHR30307:SF0">
    <property type="entry name" value="S-ADENOSYLMETHIONINE:TRNA RIBOSYLTRANSFERASE-ISOMERASE"/>
    <property type="match status" value="1"/>
</dbReference>
<dbReference type="InterPro" id="IPR003699">
    <property type="entry name" value="QueA"/>
</dbReference>
<comment type="subcellular location">
    <subcellularLocation>
        <location evidence="1 13">Cytoplasm</location>
    </subcellularLocation>
</comment>
<protein>
    <recommendedName>
        <fullName evidence="11 13">S-adenosylmethionine:tRNA ribosyltransferase-isomerase</fullName>
        <ecNumber evidence="10 13">2.4.99.17</ecNumber>
    </recommendedName>
    <alternativeName>
        <fullName evidence="12 13">Queuosine biosynthesis protein QueA</fullName>
    </alternativeName>
</protein>
<evidence type="ECO:0000256" key="6">
    <source>
        <dbReference type="ARBA" id="ARBA00022691"/>
    </source>
</evidence>
<evidence type="ECO:0000256" key="7">
    <source>
        <dbReference type="ARBA" id="ARBA00022785"/>
    </source>
</evidence>
<name>A0A841JN09_9BACT</name>
<evidence type="ECO:0000313" key="15">
    <source>
        <dbReference type="Proteomes" id="UP000538666"/>
    </source>
</evidence>
<comment type="pathway">
    <text evidence="2 13">tRNA modification; tRNA-queuosine biosynthesis.</text>
</comment>
<reference evidence="14 15" key="1">
    <citation type="submission" date="2020-08" db="EMBL/GenBank/DDBJ databases">
        <title>Genomic Encyclopedia of Type Strains, Phase IV (KMG-IV): sequencing the most valuable type-strain genomes for metagenomic binning, comparative biology and taxonomic classification.</title>
        <authorList>
            <person name="Goeker M."/>
        </authorList>
    </citation>
    <scope>NUCLEOTIDE SEQUENCE [LARGE SCALE GENOMIC DNA]</scope>
    <source>
        <strain evidence="14 15">DSM 103733</strain>
    </source>
</reference>
<gene>
    <name evidence="13" type="primary">queA</name>
    <name evidence="14" type="ORF">HNQ77_000700</name>
</gene>
<evidence type="ECO:0000256" key="9">
    <source>
        <dbReference type="ARBA" id="ARBA00061210"/>
    </source>
</evidence>
<dbReference type="InterPro" id="IPR042119">
    <property type="entry name" value="QueA_dom2"/>
</dbReference>
<accession>A0A841JN09</accession>
<dbReference type="AlphaFoldDB" id="A0A841JN09"/>
<dbReference type="Pfam" id="PF02547">
    <property type="entry name" value="Queuosine_synth"/>
    <property type="match status" value="1"/>
</dbReference>
<keyword evidence="7 13" id="KW-0671">Queuosine biosynthesis</keyword>
<dbReference type="EC" id="2.4.99.17" evidence="10 13"/>
<evidence type="ECO:0000256" key="11">
    <source>
        <dbReference type="ARBA" id="ARBA00069325"/>
    </source>
</evidence>
<dbReference type="NCBIfam" id="NF001140">
    <property type="entry name" value="PRK00147.1"/>
    <property type="match status" value="1"/>
</dbReference>
<keyword evidence="14" id="KW-0328">Glycosyltransferase</keyword>
<dbReference type="InterPro" id="IPR036100">
    <property type="entry name" value="QueA_sf"/>
</dbReference>
<dbReference type="GO" id="GO:0005737">
    <property type="term" value="C:cytoplasm"/>
    <property type="evidence" value="ECO:0007669"/>
    <property type="project" value="UniProtKB-SubCell"/>
</dbReference>
<dbReference type="OrthoDB" id="9805933at2"/>
<evidence type="ECO:0000256" key="13">
    <source>
        <dbReference type="HAMAP-Rule" id="MF_00113"/>
    </source>
</evidence>
<dbReference type="InterPro" id="IPR042118">
    <property type="entry name" value="QueA_dom1"/>
</dbReference>
<evidence type="ECO:0000256" key="2">
    <source>
        <dbReference type="ARBA" id="ARBA00004691"/>
    </source>
</evidence>
<dbReference type="FunFam" id="2.40.10.240:FF:000002">
    <property type="entry name" value="S-adenosylmethionine:tRNA ribosyltransferase-isomerase"/>
    <property type="match status" value="1"/>
</dbReference>
<dbReference type="HAMAP" id="MF_00113">
    <property type="entry name" value="QueA"/>
    <property type="match status" value="1"/>
</dbReference>
<proteinExistence type="inferred from homology"/>
<dbReference type="RefSeq" id="WP_050057951.1">
    <property type="nucleotide sequence ID" value="NZ_JACHEK010000001.1"/>
</dbReference>
<evidence type="ECO:0000256" key="1">
    <source>
        <dbReference type="ARBA" id="ARBA00004496"/>
    </source>
</evidence>
<evidence type="ECO:0000313" key="14">
    <source>
        <dbReference type="EMBL" id="MBB6142762.1"/>
    </source>
</evidence>
<evidence type="ECO:0000256" key="10">
    <source>
        <dbReference type="ARBA" id="ARBA00066503"/>
    </source>
</evidence>
<dbReference type="PANTHER" id="PTHR30307">
    <property type="entry name" value="S-ADENOSYLMETHIONINE:TRNA RIBOSYLTRANSFERASE-ISOMERASE"/>
    <property type="match status" value="1"/>
</dbReference>
<evidence type="ECO:0000256" key="3">
    <source>
        <dbReference type="ARBA" id="ARBA00011245"/>
    </source>
</evidence>
<keyword evidence="5 13" id="KW-0808">Transferase</keyword>
<dbReference type="Gene3D" id="3.40.1780.10">
    <property type="entry name" value="QueA-like"/>
    <property type="match status" value="1"/>
</dbReference>
<dbReference type="UniPathway" id="UPA00392"/>
<comment type="caution">
    <text evidence="14">The sequence shown here is derived from an EMBL/GenBank/DDBJ whole genome shotgun (WGS) entry which is preliminary data.</text>
</comment>
<comment type="catalytic activity">
    <reaction evidence="8 13">
        <text>7-aminomethyl-7-carbaguanosine(34) in tRNA + S-adenosyl-L-methionine = epoxyqueuosine(34) in tRNA + adenine + L-methionine + 2 H(+)</text>
        <dbReference type="Rhea" id="RHEA:32155"/>
        <dbReference type="Rhea" id="RHEA-COMP:10342"/>
        <dbReference type="Rhea" id="RHEA-COMP:18582"/>
        <dbReference type="ChEBI" id="CHEBI:15378"/>
        <dbReference type="ChEBI" id="CHEBI:16708"/>
        <dbReference type="ChEBI" id="CHEBI:57844"/>
        <dbReference type="ChEBI" id="CHEBI:59789"/>
        <dbReference type="ChEBI" id="CHEBI:82833"/>
        <dbReference type="ChEBI" id="CHEBI:194443"/>
        <dbReference type="EC" id="2.4.99.17"/>
    </reaction>
</comment>
<dbReference type="Gene3D" id="2.40.10.240">
    <property type="entry name" value="QueA-like"/>
    <property type="match status" value="1"/>
</dbReference>
<dbReference type="GO" id="GO:0051075">
    <property type="term" value="F:S-adenosylmethionine:tRNA ribosyltransferase-isomerase activity"/>
    <property type="evidence" value="ECO:0007669"/>
    <property type="project" value="UniProtKB-EC"/>
</dbReference>
<evidence type="ECO:0000256" key="8">
    <source>
        <dbReference type="ARBA" id="ARBA00052751"/>
    </source>
</evidence>
<evidence type="ECO:0000256" key="4">
    <source>
        <dbReference type="ARBA" id="ARBA00022490"/>
    </source>
</evidence>
<dbReference type="EMBL" id="JACHEK010000001">
    <property type="protein sequence ID" value="MBB6142762.1"/>
    <property type="molecule type" value="Genomic_DNA"/>
</dbReference>
<dbReference type="FunFam" id="3.40.1780.10:FF:000001">
    <property type="entry name" value="S-adenosylmethionine:tRNA ribosyltransferase-isomerase"/>
    <property type="match status" value="1"/>
</dbReference>
<comment type="function">
    <text evidence="13">Transfers and isomerizes the ribose moiety from AdoMet to the 7-aminomethyl group of 7-deazaguanine (preQ1-tRNA) to give epoxyqueuosine (oQ-tRNA).</text>
</comment>
<keyword evidence="14" id="KW-0413">Isomerase</keyword>
<dbReference type="NCBIfam" id="TIGR00113">
    <property type="entry name" value="queA"/>
    <property type="match status" value="1"/>
</dbReference>
<evidence type="ECO:0000256" key="12">
    <source>
        <dbReference type="ARBA" id="ARBA00076160"/>
    </source>
</evidence>
<keyword evidence="6 13" id="KW-0949">S-adenosyl-L-methionine</keyword>
<comment type="similarity">
    <text evidence="9 13">Belongs to the QueA family.</text>
</comment>
<comment type="subunit">
    <text evidence="3 13">Monomer.</text>
</comment>
<dbReference type="GO" id="GO:0008616">
    <property type="term" value="P:tRNA queuosine(34) biosynthetic process"/>
    <property type="evidence" value="ECO:0007669"/>
    <property type="project" value="UniProtKB-UniRule"/>
</dbReference>
<keyword evidence="4 13" id="KW-0963">Cytoplasm</keyword>
<dbReference type="Proteomes" id="UP000538666">
    <property type="component" value="Unassembled WGS sequence"/>
</dbReference>
<keyword evidence="15" id="KW-1185">Reference proteome</keyword>